<evidence type="ECO:0000313" key="2">
    <source>
        <dbReference type="EMBL" id="QIU96670.1"/>
    </source>
</evidence>
<proteinExistence type="predicted"/>
<sequence>MRQKRKRKIIKKPPKKKYIQKPERKESFWSGYSIGIIVFSVVLLMFVLLNNSSSPQNYDKETVGNIVSHESKYNMTQGRTGGSVSYYLVIHFQYMVEDKHYSNKVSLGYTRENIPFIQKIKDYGSMYPVKVTYDSHNPQISTIVVE</sequence>
<dbReference type="Proteomes" id="UP000501780">
    <property type="component" value="Chromosome"/>
</dbReference>
<feature type="transmembrane region" description="Helical" evidence="1">
    <location>
        <begin position="27"/>
        <end position="49"/>
    </location>
</feature>
<keyword evidence="1" id="KW-0472">Membrane</keyword>
<organism evidence="2 3">
    <name type="scientific">Bacteroides faecium</name>
    <dbReference type="NCBI Taxonomy" id="2715212"/>
    <lineage>
        <taxon>Bacteria</taxon>
        <taxon>Pseudomonadati</taxon>
        <taxon>Bacteroidota</taxon>
        <taxon>Bacteroidia</taxon>
        <taxon>Bacteroidales</taxon>
        <taxon>Bacteroidaceae</taxon>
        <taxon>Bacteroides</taxon>
    </lineage>
</organism>
<gene>
    <name evidence="2" type="ORF">BacF7301_22075</name>
</gene>
<name>A0A6H0KTD2_9BACE</name>
<evidence type="ECO:0000313" key="3">
    <source>
        <dbReference type="Proteomes" id="UP000501780"/>
    </source>
</evidence>
<keyword evidence="1" id="KW-1133">Transmembrane helix</keyword>
<keyword evidence="1" id="KW-0812">Transmembrane</keyword>
<evidence type="ECO:0000256" key="1">
    <source>
        <dbReference type="SAM" id="Phobius"/>
    </source>
</evidence>
<dbReference type="AlphaFoldDB" id="A0A6H0KTD2"/>
<keyword evidence="3" id="KW-1185">Reference proteome</keyword>
<reference evidence="2 3" key="1">
    <citation type="submission" date="2020-03" db="EMBL/GenBank/DDBJ databases">
        <title>Genomic analysis of Bacteroides faecium CBA7301.</title>
        <authorList>
            <person name="Kim J."/>
            <person name="Roh S.W."/>
        </authorList>
    </citation>
    <scope>NUCLEOTIDE SEQUENCE [LARGE SCALE GENOMIC DNA]</scope>
    <source>
        <strain evidence="2 3">CBA7301</strain>
    </source>
</reference>
<protein>
    <submittedName>
        <fullName evidence="2">DUF3592 domain-containing protein</fullName>
    </submittedName>
</protein>
<dbReference type="KEGG" id="bfc:BacF7301_22075"/>
<accession>A0A6H0KTD2</accession>
<dbReference type="EMBL" id="CP050831">
    <property type="protein sequence ID" value="QIU96670.1"/>
    <property type="molecule type" value="Genomic_DNA"/>
</dbReference>